<keyword evidence="3" id="KW-0808">Transferase</keyword>
<dbReference type="AlphaFoldDB" id="A0A142BFE0"/>
<evidence type="ECO:0000313" key="4">
    <source>
        <dbReference type="Proteomes" id="UP000071065"/>
    </source>
</evidence>
<name>A0A142BFE0_9GAMM</name>
<feature type="region of interest" description="Disordered" evidence="1">
    <location>
        <begin position="121"/>
        <end position="175"/>
    </location>
</feature>
<feature type="compositionally biased region" description="Polar residues" evidence="1">
    <location>
        <begin position="162"/>
        <end position="175"/>
    </location>
</feature>
<dbReference type="GO" id="GO:0004674">
    <property type="term" value="F:protein serine/threonine kinase activity"/>
    <property type="evidence" value="ECO:0007669"/>
    <property type="project" value="UniProtKB-KW"/>
</dbReference>
<keyword evidence="3" id="KW-0418">Kinase</keyword>
<reference evidence="3 4" key="1">
    <citation type="journal article" date="2016" name="Front. Microbiol.">
        <title>Genomic Insight into the Host-Endosymbiont Relationship of Endozoicomonas montiporae CL-33(T) with its Coral Host.</title>
        <authorList>
            <person name="Ding J.-Y."/>
            <person name="Shiu J.-H."/>
            <person name="Chen W.-M."/>
            <person name="Chiang Y.-R."/>
            <person name="Tang S.-L."/>
        </authorList>
    </citation>
    <scope>NUCLEOTIDE SEQUENCE [LARGE SCALE GENOMIC DNA]</scope>
    <source>
        <strain evidence="3 4">CL-33</strain>
    </source>
</reference>
<dbReference type="InterPro" id="IPR051681">
    <property type="entry name" value="Ser/Thr_Kinases-Pseudokinases"/>
</dbReference>
<dbReference type="Gene3D" id="1.10.510.10">
    <property type="entry name" value="Transferase(Phosphotransferase) domain 1"/>
    <property type="match status" value="1"/>
</dbReference>
<gene>
    <name evidence="3" type="ORF">EZMO1_3480</name>
</gene>
<organism evidence="3 4">
    <name type="scientific">Endozoicomonas montiporae CL-33</name>
    <dbReference type="NCBI Taxonomy" id="570277"/>
    <lineage>
        <taxon>Bacteria</taxon>
        <taxon>Pseudomonadati</taxon>
        <taxon>Pseudomonadota</taxon>
        <taxon>Gammaproteobacteria</taxon>
        <taxon>Oceanospirillales</taxon>
        <taxon>Endozoicomonadaceae</taxon>
        <taxon>Endozoicomonas</taxon>
    </lineage>
</organism>
<protein>
    <submittedName>
        <fullName evidence="3">Serine/threonine protein kinase</fullName>
    </submittedName>
</protein>
<dbReference type="GO" id="GO:0005524">
    <property type="term" value="F:ATP binding"/>
    <property type="evidence" value="ECO:0007669"/>
    <property type="project" value="InterPro"/>
</dbReference>
<dbReference type="EMBL" id="CP013251">
    <property type="protein sequence ID" value="AMO57466.1"/>
    <property type="molecule type" value="Genomic_DNA"/>
</dbReference>
<dbReference type="PATRIC" id="fig|570277.3.peg.3746"/>
<dbReference type="Gene3D" id="3.30.200.20">
    <property type="entry name" value="Phosphorylase Kinase, domain 1"/>
    <property type="match status" value="1"/>
</dbReference>
<dbReference type="CDD" id="cd00180">
    <property type="entry name" value="PKc"/>
    <property type="match status" value="1"/>
</dbReference>
<dbReference type="SUPFAM" id="SSF56112">
    <property type="entry name" value="Protein kinase-like (PK-like)"/>
    <property type="match status" value="1"/>
</dbReference>
<feature type="domain" description="Protein kinase" evidence="2">
    <location>
        <begin position="185"/>
        <end position="471"/>
    </location>
</feature>
<dbReference type="OrthoDB" id="9801841at2"/>
<dbReference type="InterPro" id="IPR011009">
    <property type="entry name" value="Kinase-like_dom_sf"/>
</dbReference>
<feature type="compositionally biased region" description="Acidic residues" evidence="1">
    <location>
        <begin position="476"/>
        <end position="489"/>
    </location>
</feature>
<dbReference type="KEGG" id="emp:EZMO1_3480"/>
<evidence type="ECO:0000256" key="1">
    <source>
        <dbReference type="SAM" id="MobiDB-lite"/>
    </source>
</evidence>
<accession>A0A142BFE0</accession>
<dbReference type="PANTHER" id="PTHR44329">
    <property type="entry name" value="SERINE/THREONINE-PROTEIN KINASE TNNI3K-RELATED"/>
    <property type="match status" value="1"/>
</dbReference>
<dbReference type="InterPro" id="IPR000719">
    <property type="entry name" value="Prot_kinase_dom"/>
</dbReference>
<sequence length="511" mass="57999">MILECVFSGVLALSGSISPSHDKNILEPLLLLAYAYMHSAPDEVHSTAIETPDYYFDTEIPSHKDKDCLTTDLEDDELDLNSEYEDEDDSYEVSIKPAHRQLCNGIKMLCSDEYNQHIRQYTSDESGSDRSGEDSSEEDHSEEESSEDSGVDEQDQDRPEGSSGNQSECNTQSNSSLKQKIAHWRSSSQLLGSGSFCDVFLINILDEGQRREVAVKVRKKETSKTKMAKKKSELFGCLKQEAKVLGEITHENVVKLIRVEIGDQEEIAVLYLEYLPYCLRHLMADSMLFNLQQAFSHYHSPHGFIEMFSSLVNALKYLHDRNILYPDLHSYNVRLNDRGVVVLADFGKLFKLNTLEAWPYAAASCYLAPEIKEGKPVTVKGQIYGVGLLLIQILESRCIEVDNNSQTLIEERRLQNKSTLLRPLIKKWKETVVAEYAGLLDTGYQCCQINPDQRPDFGQLDDCLVNILDVFEIECPDSDDECPDDDDRSDNESPPEKRRKIDFDVEEVEGD</sequence>
<dbReference type="Proteomes" id="UP000071065">
    <property type="component" value="Chromosome"/>
</dbReference>
<dbReference type="Pfam" id="PF00069">
    <property type="entry name" value="Pkinase"/>
    <property type="match status" value="1"/>
</dbReference>
<proteinExistence type="predicted"/>
<evidence type="ECO:0000259" key="2">
    <source>
        <dbReference type="PROSITE" id="PS50011"/>
    </source>
</evidence>
<evidence type="ECO:0000313" key="3">
    <source>
        <dbReference type="EMBL" id="AMO57466.1"/>
    </source>
</evidence>
<feature type="compositionally biased region" description="Acidic residues" evidence="1">
    <location>
        <begin position="134"/>
        <end position="155"/>
    </location>
</feature>
<feature type="region of interest" description="Disordered" evidence="1">
    <location>
        <begin position="476"/>
        <end position="511"/>
    </location>
</feature>
<feature type="compositionally biased region" description="Basic and acidic residues" evidence="1">
    <location>
        <begin position="490"/>
        <end position="503"/>
    </location>
</feature>
<dbReference type="STRING" id="570277.EZMO1_3480"/>
<dbReference type="PROSITE" id="PS50011">
    <property type="entry name" value="PROTEIN_KINASE_DOM"/>
    <property type="match status" value="1"/>
</dbReference>
<keyword evidence="3" id="KW-0723">Serine/threonine-protein kinase</keyword>